<feature type="domain" description="SDR-like Ig" evidence="10">
    <location>
        <begin position="1342"/>
        <end position="1426"/>
    </location>
</feature>
<dbReference type="Gene3D" id="2.60.40.1280">
    <property type="match status" value="3"/>
</dbReference>
<dbReference type="SUPFAM" id="SSF49401">
    <property type="entry name" value="Bacterial adhesins"/>
    <property type="match status" value="2"/>
</dbReference>
<dbReference type="EMBL" id="JBBNPP010000003">
    <property type="protein sequence ID" value="MEQ3346358.1"/>
    <property type="molecule type" value="Genomic_DNA"/>
</dbReference>
<evidence type="ECO:0000259" key="10">
    <source>
        <dbReference type="Pfam" id="PF17961"/>
    </source>
</evidence>
<dbReference type="Gene3D" id="2.60.40.10">
    <property type="entry name" value="Immunoglobulins"/>
    <property type="match status" value="10"/>
</dbReference>
<accession>A0ABV1IZM9</accession>
<dbReference type="InterPro" id="IPR044060">
    <property type="entry name" value="Bacterial_rp_domain"/>
</dbReference>
<feature type="domain" description="SpaA-like prealbumin fold" evidence="9">
    <location>
        <begin position="2932"/>
        <end position="3023"/>
    </location>
</feature>
<feature type="domain" description="Bacterial repeat" evidence="11">
    <location>
        <begin position="2835"/>
        <end position="2899"/>
    </location>
</feature>
<evidence type="ECO:0000256" key="1">
    <source>
        <dbReference type="ARBA" id="ARBA00004168"/>
    </source>
</evidence>
<organism evidence="12 13">
    <name type="scientific">Peptoniphilus senegalensis</name>
    <dbReference type="NCBI Taxonomy" id="1465757"/>
    <lineage>
        <taxon>Bacteria</taxon>
        <taxon>Bacillati</taxon>
        <taxon>Bacillota</taxon>
        <taxon>Tissierellia</taxon>
        <taxon>Tissierellales</taxon>
        <taxon>Peptoniphilaceae</taxon>
        <taxon>Peptoniphilus</taxon>
    </lineage>
</organism>
<feature type="compositionally biased region" description="Basic and acidic residues" evidence="7">
    <location>
        <begin position="59"/>
        <end position="112"/>
    </location>
</feature>
<keyword evidence="3" id="KW-0134">Cell wall</keyword>
<evidence type="ECO:0000313" key="12">
    <source>
        <dbReference type="EMBL" id="MEQ3346358.1"/>
    </source>
</evidence>
<feature type="domain" description="Bacterial repeat" evidence="11">
    <location>
        <begin position="2758"/>
        <end position="2822"/>
    </location>
</feature>
<keyword evidence="8" id="KW-1133">Transmembrane helix</keyword>
<evidence type="ECO:0000256" key="6">
    <source>
        <dbReference type="ARBA" id="ARBA00023088"/>
    </source>
</evidence>
<dbReference type="InterPro" id="IPR008966">
    <property type="entry name" value="Adhesion_dom_sf"/>
</dbReference>
<evidence type="ECO:0000256" key="2">
    <source>
        <dbReference type="ARBA" id="ARBA00007257"/>
    </source>
</evidence>
<gene>
    <name evidence="12" type="ORF">AAA073_02775</name>
</gene>
<evidence type="ECO:0000256" key="7">
    <source>
        <dbReference type="SAM" id="MobiDB-lite"/>
    </source>
</evidence>
<dbReference type="PANTHER" id="PTHR36108">
    <property type="entry name" value="COLOSSIN-B-RELATED"/>
    <property type="match status" value="1"/>
</dbReference>
<dbReference type="InterPro" id="IPR011252">
    <property type="entry name" value="Fibrogen-bd_dom1"/>
</dbReference>
<proteinExistence type="inferred from homology"/>
<dbReference type="InterPro" id="IPR013783">
    <property type="entry name" value="Ig-like_fold"/>
</dbReference>
<keyword evidence="4" id="KW-0964">Secreted</keyword>
<feature type="domain" description="SpaA-like prealbumin fold" evidence="9">
    <location>
        <begin position="2130"/>
        <end position="2213"/>
    </location>
</feature>
<comment type="similarity">
    <text evidence="2">Belongs to the serine-aspartate repeat-containing protein (SDr) family.</text>
</comment>
<feature type="domain" description="SpaA-like prealbumin fold" evidence="9">
    <location>
        <begin position="1703"/>
        <end position="1782"/>
    </location>
</feature>
<protein>
    <submittedName>
        <fullName evidence="12">SpaA isopeptide-forming pilin-related protein</fullName>
    </submittedName>
</protein>
<feature type="domain" description="SpaA-like prealbumin fold" evidence="9">
    <location>
        <begin position="3560"/>
        <end position="3639"/>
    </location>
</feature>
<dbReference type="InterPro" id="IPR041033">
    <property type="entry name" value="SpaA_PFL_dom_1"/>
</dbReference>
<evidence type="ECO:0000313" key="13">
    <source>
        <dbReference type="Proteomes" id="UP001491691"/>
    </source>
</evidence>
<feature type="transmembrane region" description="Helical" evidence="8">
    <location>
        <begin position="4429"/>
        <end position="4453"/>
    </location>
</feature>
<feature type="region of interest" description="Disordered" evidence="7">
    <location>
        <begin position="36"/>
        <end position="112"/>
    </location>
</feature>
<dbReference type="Proteomes" id="UP001491691">
    <property type="component" value="Unassembled WGS sequence"/>
</dbReference>
<feature type="compositionally biased region" description="Polar residues" evidence="7">
    <location>
        <begin position="36"/>
        <end position="50"/>
    </location>
</feature>
<feature type="domain" description="SDR-like Ig" evidence="10">
    <location>
        <begin position="3690"/>
        <end position="3792"/>
    </location>
</feature>
<dbReference type="RefSeq" id="WP_349188254.1">
    <property type="nucleotide sequence ID" value="NZ_JBBNPP010000003.1"/>
</dbReference>
<feature type="domain" description="SDR-like Ig" evidence="10">
    <location>
        <begin position="367"/>
        <end position="453"/>
    </location>
</feature>
<reference evidence="12 13" key="1">
    <citation type="submission" date="2024-04" db="EMBL/GenBank/DDBJ databases">
        <title>Human intestinal bacterial collection.</title>
        <authorList>
            <person name="Pauvert C."/>
            <person name="Hitch T.C.A."/>
            <person name="Clavel T."/>
        </authorList>
    </citation>
    <scope>NUCLEOTIDE SEQUENCE [LARGE SCALE GENOMIC DNA]</scope>
    <source>
        <strain evidence="12 13">CLA-SR-H019</strain>
    </source>
</reference>
<evidence type="ECO:0000259" key="11">
    <source>
        <dbReference type="Pfam" id="PF18998"/>
    </source>
</evidence>
<keyword evidence="13" id="KW-1185">Reference proteome</keyword>
<feature type="domain" description="SpaA-like prealbumin fold" evidence="9">
    <location>
        <begin position="3998"/>
        <end position="4084"/>
    </location>
</feature>
<keyword evidence="5" id="KW-0732">Signal</keyword>
<feature type="domain" description="SpaA-like prealbumin fold" evidence="9">
    <location>
        <begin position="1207"/>
        <end position="1281"/>
    </location>
</feature>
<dbReference type="PANTHER" id="PTHR36108:SF13">
    <property type="entry name" value="COLOSSIN-B-RELATED"/>
    <property type="match status" value="1"/>
</dbReference>
<sequence>MKDISRRIISLILALLMVLEVFSPVAVSAALLPEASQNSENDGGYQSKTSILVGPSDDSNSRKEDDTKVLEVPAKKQAEQEKQANKKAIERQNNKTQEEKASGSLFEEEKPPVEEKIDKTLIEEGTKREKEAEARLKEALRESQEAERKARASEIANQDFAQETIQSGYKSWRVKNKVKALYSGGKIDCQGLLIEVEDFNGKKKTLTYDDILKDKNIIVNKEIKEGLFAPSGKLTLSTTGLKDIEIKIEFDKSVNKSDLSLEKENSNKLENKENTEEKEGVLDKIKNFFADEETKGLEEDARGEDAKLELDDLGTGVKREVQLTEEEMEAGLQIAEMPTAESELEQESSIFRMFRAVRANGSPLENKKFTIRTRFDTSTRQGPIRVGQYFDLHLDEKLTVKNPSSLLPIKFNGTTIATPTYDEATNTIRYKIVTEIDENINLPVNIDVDYNIKKIPPEKNFTVVNRVSGLGVEKPKSLLPVVVDKNGNTVNTIIEPGRDDVIKIIDDKKDQNYQVPIDVYADPVIEDSKLTGFNWTVRVHSDTDLQALGYHLNLTTVKGSGLGQIEKVKLNNQDVTLDNNDIIGQLGIVDSKHHTLTESTRDLLYNFYTKVDNVQGNYLIDITVYLTAKDKAGAVRYNFEKGFTQEAINEATPTRVGVNNRTTIQGKFLANDKAQWTITDGISSPDEKNNNGMPLENRVIGGEQSIESGRMEVYGLDKTTGKMVVKEAQKILNSMPAKGSDPADTQDVGNIAVYEFDTSLKNATVANDYNVSGVRISKFRNLYIDEIWSLPDPQLKMPAQTFKAVDDIGNEIGSVTVDEGAEGVRERYVTIPNARYWDINEQNGEATKRGHKIIQEFNPTQVELNGKTYTYNENANYHNNYLKVHYIQNSAIDVTEGKPVSFKVIKVDSKDPNKKLEGARYRLLGNQSTDVTTNEKGEAAFINVTPGEYTLKETKAPTGYKLDEELKFISVSQDGKIRVTGKNAVLSLGAGKTETVENDRSSSWPDYMNSMHYGKVDENGNVEFYIYLKPIAPRQGGQTDRNTRLNISIPGANVTDVEAYDVGKWQRETIKSAMEAQNVEQKIFELGDNVINRANKNRITGAPNTTDPFTNTTGYQIYFPKERFADDWGFLVRVKTNIGAADSTNVYYEWLTNEDTQNQTKLVANASIKKAQAGQQDEQIPTITITNDEFEKSSIEVIKFGDTYTQDKKRVRLPGAQFVLIDSEGNEIANKFTDEDGKADFGKHAPGKYYIREVTAPDGYKKSDVYFEVIVDEAGQVKYKAKFESGSGKPQNGEDYYIEKGEAIGPEIKTKIVDVKQRLEIQENEPGDIGVKKGVWEAYRFESLKYHADITVQAVNPGSKFEIQFDRNLDFTQYFGDFPKIKNAKGVDIAEPYFNYNTNLLTYVFNKNTEPNSTTVASFNLRGIIPNKYYAQNSGNYEFTVTVEPGQTGVTGEQTITKTITADYENYDQAWGESQFYYFRDVYKGGDGQWYLTVMSYLNPLGQNTYPSKTLQYNWMTTRYQGDTSIAEWSGNGQWPVYKLEDIKVYRTEHRSHKVGEVTNNDNLPLSAGVRPEQDPYTYNLLLHEQINPDSYLKRSYNGFTLTYDPNQISNSGKVSAHSPLTIQTAPLSGKDGYLIEQTFKITDIDKFNSTWRLFYMSSGKRLRSAFASRANVNKAIAEQTEGEIPKYYKERIGLINEKYTPGNFKITKLNEANRNEKLPNATFALTDENGRTIYRTSDANGEINFTNIAPGRYTLKETKAPENFTLSNKEWQVTVFDDGNVRIREAGVTSSGASVYGKDLNISVTNKPTGKEFVVYKKDDKGQPLQGAKFKLTKQDGTLVEEVESDGNGIVKFTNNLTEGETYILQETLPPTGYKPLNKKWVIKVEDGKTKVYNYSESTGKEIKSILGEDGTEWVDVKNRITAGWNHYDNRWTGWAGNNEEARYLGTRIVAVNKTKKYAIQRFVINPESANIAETTIASIHREKPRDPNMTWYNGNAEYKIFTLDKPVTGLISDIRLADYNITDITDQVKNETEKSNYEPDRLKLTLPPMTTPIVIDVKVPYDSEEGGVGLGLDWLREGNQIYWKSDFYEKVSYIKTIGPTNTQQGSIIGSYITEDSLDVTNEAKRFGFKLKKVKQGTEKSPIEGATFTLTGPNPSKDERLMTTKEDGTISFENLEKGTYTLVEKQAAPGYEKANTTWTVRITDTGKVFIKDNKLNPTGTDLNAELSIADDTNTGANRSAKETVEKQTRMLKSALYGSSLKGKENSIVFKSEAEKKEDSVREKLNTIYGTEEFDKLYPNGISIKEMAMAAYTAPTTFDDGLEISDETVPAAQRGTDDLGQVSPYNIDSSNANISVSAGEVNTTDGSRDIKVKITPKTQQVGQNKSHWVLLVDRSKDFSGKNNLDNNINKFLTDLRTKADTPGAEVYISMIEYSATNNMNKLLVSKKNIKDFDNAKQYSYTMGTLTELSNGNYNLNEQKVEVRDYLSAAGIDRRNINTNDGAFNLKPVVDANLGNLTNEAYDNKYVINFAAFNINNAQRNDRFSSKFYQFESMWAFKEKGYKRVYVHTDQENTELSGIKGEFANYINGNADYKKLYLTAKGILKYNNKWIKPREVGPYVQKDILDPILNDTNNFASQGQEESLLKNGILNIATNDKVKLNSYSISKNGNVIENQTNPTTNSITKNISLGVGESLELDYKISLDQNAENNTEYTIHNLMTYKPDENAQAVNLDTMPLKTKKVVTAPTQYDVLISGNILHGSVTAKNNKLAEGEIVNLTVKPDDGYVLDRLYYADEISTEEHTINGNSFVMPASNVMVYATFKQQIVDGYKITIDPNIKNGQVTADPTVAKAGSEVTLTVTPSKGYELASLNVTDANGASVKVVDGKFTMPASNVTVTATFINPNSQTPEEGEVEITEGKLAQITNKQIGLDFKLFKRDLPGRKLPGAVFELVKTDKTYTTVDTDFGTLTGVSDADGKVVFKNKEGKVVNLGIGYYKITEKDAPLGYKEEKTPWLVEVYEEKGQLKARYKGPDETPTTYVNSDKSKDITSTNLATKNGIKYKSRITYINKEAKSFIQRIYIDTTAIQDTLNVQIIPQIKREEKDTPNKSPETLKEGVKTAYRSTYKLAKGTADEHELDEILRYHDLSKPDVSTVNTARWRPFNWGFDEDQLNLPPGVYFIDIEGFYDDNITKDDIGKIELNFEFYKGERKFQQAKGWNNAGEIIWEDVKNGTYQQGNLNLGYTEFNQSATGQLGRTGGRIYPSLDQGKYTTIKTSVDIKPLYSAGKITEIDQGGLTVINDEETYNVTFSKHGRDDPNEPIDGEAVTKRRLEGAIFKLQKRVGNDYEDVKGSYIGSAFNGYFGFRGLKPGRYRLMEVKPPEGYKPIKEPVLFFTIETVNLISNQIVHPITGERISIDKVDFLFPQKEEPGYQLPGYKFGDLKTRDVDGKEVLLKEARNASLDKTEIINPKGENVLLKEMKIQFPATRKPDPKNPEKRIFNITEIQITPTSNGYISLEYDKGNGIYQYVPEKSSSEKDGKLIDYVTSATAKNMGKIVNEKPGKGSLTLNKVDETGTNITRGGLEPGAKFKLTNTSSGSVTFGTVGEDGTLKFEGLNLGTYKLQEETPPNGHINTGQVWHFTVGGKDLDPYQGEIKPTGSDLSDKITLESSEMHIERPDPDDKTGKTEKDSVVRPHSGQSLIFKNKFKLGKDTKINPGDYFVLKLSDNLSINGIFPTGLDNLDIFADGVGTIAKANYDKEKRTITYTFTEYAKTYDLINFSNEISTFIDLYKVRNSEENVDVGFGIKDDTSKHTTVDVVYDLGKAEAGTAGKNMLNLASKIVYYNPETGEFVHYFYVNRKRQPASRFYFVYSSDQNLENVKVDYFLLKDNSQVNLPDDMPESFGVNEESPNYNKPVTIRAYSQLRNWEQISTRHYEGIATSDSYIYKVTGRVSDQNKSKYIGHGRLQATQDYYVNRYDSVYGFENQAVAKAELTIQAVNPSNKITFKKVDPKGNPLKDASFTLNLKDENGNFNDYKGGIQRSEEDGSFEFGKLKPGEYQLIEVTAPAGYHKKQGSLLDFRVSESGKIFKKETIKTEAGKEEIVEVEVTGNIPIVIENTKEQEIEFKKIDATTKEALAGAEFEVWYKKNAGDEYSKELVKMYQDNNGNKLVLNKDEKAPSGYREVTKFTSGADGIVKFKFYDQGYYAIKEIKAPKGYIKARDFVKEFVVVDGEVQEEKYLTTMDVNKSPGQFYANGMQKTYDTSITMKFNPDHQKITYTDNSKIALEGLPLKNEFFENNIDVKTPISIKAYLLDSENQKSDEKTYTLNLDNDYTAYKGKTTIDLYNLVKELEKKNSGSIESDKTLVLEMSSTLMQSTELDIKTKIDIGKISEERTFHIATKGDENIAHSYSFTTMGEINAKDPVEVENHKAEYPWTGGMGTLVFTLTGLVLMTAAAYVYSRKRRASYDE</sequence>
<comment type="caution">
    <text evidence="12">The sequence shown here is derived from an EMBL/GenBank/DDBJ whole genome shotgun (WGS) entry which is preliminary data.</text>
</comment>
<keyword evidence="6" id="KW-0572">Peptidoglycan-anchor</keyword>
<evidence type="ECO:0000256" key="4">
    <source>
        <dbReference type="ARBA" id="ARBA00022525"/>
    </source>
</evidence>
<evidence type="ECO:0000259" key="9">
    <source>
        <dbReference type="Pfam" id="PF17802"/>
    </source>
</evidence>
<evidence type="ECO:0000256" key="3">
    <source>
        <dbReference type="ARBA" id="ARBA00022512"/>
    </source>
</evidence>
<keyword evidence="8" id="KW-0812">Transmembrane</keyword>
<dbReference type="InterPro" id="IPR041171">
    <property type="entry name" value="SDR_Ig"/>
</dbReference>
<comment type="subcellular location">
    <subcellularLocation>
        <location evidence="1">Secreted</location>
        <location evidence="1">Cell wall</location>
        <topology evidence="1">Peptidoglycan-anchor</topology>
    </subcellularLocation>
</comment>
<dbReference type="Gene3D" id="2.60.40.1290">
    <property type="match status" value="2"/>
</dbReference>
<dbReference type="SUPFAM" id="SSF49478">
    <property type="entry name" value="Cna protein B-type domain"/>
    <property type="match status" value="5"/>
</dbReference>
<name>A0ABV1IZM9_9FIRM</name>
<feature type="domain" description="SpaA-like prealbumin fold" evidence="9">
    <location>
        <begin position="3323"/>
        <end position="3394"/>
    </location>
</feature>
<dbReference type="Pfam" id="PF17961">
    <property type="entry name" value="Big_8"/>
    <property type="match status" value="3"/>
</dbReference>
<feature type="domain" description="SpaA-like prealbumin fold" evidence="9">
    <location>
        <begin position="1814"/>
        <end position="1893"/>
    </location>
</feature>
<dbReference type="Pfam" id="PF18998">
    <property type="entry name" value="Flg_new_2"/>
    <property type="match status" value="2"/>
</dbReference>
<evidence type="ECO:0000256" key="5">
    <source>
        <dbReference type="ARBA" id="ARBA00022729"/>
    </source>
</evidence>
<feature type="domain" description="SpaA-like prealbumin fold" evidence="9">
    <location>
        <begin position="901"/>
        <end position="983"/>
    </location>
</feature>
<feature type="region of interest" description="Disordered" evidence="7">
    <location>
        <begin position="3664"/>
        <end position="3687"/>
    </location>
</feature>
<feature type="domain" description="SpaA-like prealbumin fold" evidence="9">
    <location>
        <begin position="4117"/>
        <end position="4225"/>
    </location>
</feature>
<dbReference type="CDD" id="cd22265">
    <property type="entry name" value="UDM1_RNF168"/>
    <property type="match status" value="1"/>
</dbReference>
<evidence type="ECO:0000256" key="8">
    <source>
        <dbReference type="SAM" id="Phobius"/>
    </source>
</evidence>
<keyword evidence="8" id="KW-0472">Membrane</keyword>
<dbReference type="Pfam" id="PF17802">
    <property type="entry name" value="SpaA"/>
    <property type="match status" value="10"/>
</dbReference>